<dbReference type="Gene3D" id="1.10.640.10">
    <property type="entry name" value="Haem peroxidase domain superfamily, animal type"/>
    <property type="match status" value="1"/>
</dbReference>
<dbReference type="InterPro" id="IPR037120">
    <property type="entry name" value="Haem_peroxidase_sf_animal"/>
</dbReference>
<dbReference type="AlphaFoldDB" id="A0A8R2HP47"/>
<dbReference type="GO" id="GO:0046872">
    <property type="term" value="F:metal ion binding"/>
    <property type="evidence" value="ECO:0007669"/>
    <property type="project" value="UniProtKB-KW"/>
</dbReference>
<keyword evidence="1" id="KW-0575">Peroxidase</keyword>
<reference evidence="3" key="2">
    <citation type="submission" date="2022-06" db="UniProtKB">
        <authorList>
            <consortium name="EnsemblMetazoa"/>
        </authorList>
    </citation>
    <scope>IDENTIFICATION</scope>
    <source>
        <strain evidence="3">p50T (Dazao)</strain>
    </source>
</reference>
<keyword evidence="4" id="KW-1185">Reference proteome</keyword>
<dbReference type="PROSITE" id="PS50292">
    <property type="entry name" value="PEROXIDASE_3"/>
    <property type="match status" value="1"/>
</dbReference>
<keyword evidence="2" id="KW-0479">Metal-binding</keyword>
<dbReference type="GO" id="GO:0020037">
    <property type="term" value="F:heme binding"/>
    <property type="evidence" value="ECO:0007669"/>
    <property type="project" value="InterPro"/>
</dbReference>
<dbReference type="InterPro" id="IPR019791">
    <property type="entry name" value="Haem_peroxidase_animal"/>
</dbReference>
<feature type="binding site" description="axial binding residue" evidence="2">
    <location>
        <position position="381"/>
    </location>
    <ligand>
        <name>heme b</name>
        <dbReference type="ChEBI" id="CHEBI:60344"/>
    </ligand>
    <ligandPart>
        <name>Fe</name>
        <dbReference type="ChEBI" id="CHEBI:18248"/>
    </ligandPart>
</feature>
<protein>
    <recommendedName>
        <fullName evidence="5">Peroxidase</fullName>
    </recommendedName>
</protein>
<keyword evidence="1" id="KW-0560">Oxidoreductase</keyword>
<dbReference type="Pfam" id="PF03098">
    <property type="entry name" value="An_peroxidase"/>
    <property type="match status" value="1"/>
</dbReference>
<name>A0A8R2HP47_BOMMO</name>
<dbReference type="PRINTS" id="PR00457">
    <property type="entry name" value="ANPEROXIDASE"/>
</dbReference>
<keyword evidence="2" id="KW-0408">Iron</keyword>
<dbReference type="PANTHER" id="PTHR11475">
    <property type="entry name" value="OXIDASE/PEROXIDASE"/>
    <property type="match status" value="1"/>
</dbReference>
<evidence type="ECO:0000313" key="3">
    <source>
        <dbReference type="EnsemblMetazoa" id="XP_021207512.1"/>
    </source>
</evidence>
<dbReference type="Proteomes" id="UP000005204">
    <property type="component" value="Unassembled WGS sequence"/>
</dbReference>
<keyword evidence="2" id="KW-0349">Heme</keyword>
<dbReference type="EnsemblMetazoa" id="XM_021351837.2">
    <property type="protein sequence ID" value="XP_021207512.1"/>
    <property type="gene ID" value="LOC101745005"/>
</dbReference>
<dbReference type="GO" id="GO:0004601">
    <property type="term" value="F:peroxidase activity"/>
    <property type="evidence" value="ECO:0007669"/>
    <property type="project" value="UniProtKB-KW"/>
</dbReference>
<sequence>MKNCSYGHRSFNLLSYGISPNARISFAAEKPSRNSAAEENKDLEYNSTCTNDIQPCDETEWRRTDGSCNNLNYPTRGAYHTPPLRILPADFREGFQFRLTSSGKEYSLARHIKNNLLTVGLATDAKLTQLASYYGEFMAVDVTSTHDILNFVVNKPYCCKEEGKSDPMCDPNFIPEFDPVHRFSGHKCLNQTKPMTFQNLGCIDNSTIPTRTDFTTTFFDLSNVYEFTAGSLNLVRSYEGGQLKYEVVNGRQFPSDASDNTTCFIKQAISTGCTRNVPTGVLGSNLFTTWFWRFHNYVAQQLANLNPSWDDERLFYTARDIVVAFHLQMFYYEYLPEVLGKDHMIEDEIILCNSTGFRDIYDDTVVPQIALEYAYANRWFHTMQHGAQKLLDKNFNLIKEVPMVNFSLSVQSLAVDDIMSTLTRGSYYQATGKADFTVDPDISNVGLGPVQEVFDIPTADLAKGRYFGLPSYTKYRDFCSGYSKKHVDFDDLTDHISDEKIRQLKQVYETTEDIELMAGIWVENLKEGAHVPPTVHCLLSNQLKRSIIIDRHWYERPNRPHAFNYEQLQEIRKASLALLLCYVGDDVEKIQPKAFVIVGKGNNLVSCDEIPAIDFTHWKEES</sequence>
<evidence type="ECO:0000256" key="1">
    <source>
        <dbReference type="ARBA" id="ARBA00022559"/>
    </source>
</evidence>
<evidence type="ECO:0000256" key="2">
    <source>
        <dbReference type="PIRSR" id="PIRSR619791-2"/>
    </source>
</evidence>
<reference evidence="4" key="1">
    <citation type="journal article" date="2008" name="Insect Biochem. Mol. Biol.">
        <title>The genome of a lepidopteran model insect, the silkworm Bombyx mori.</title>
        <authorList>
            <consortium name="International Silkworm Genome Consortium"/>
        </authorList>
    </citation>
    <scope>NUCLEOTIDE SEQUENCE [LARGE SCALE GENOMIC DNA]</scope>
    <source>
        <strain evidence="4">p50T</strain>
    </source>
</reference>
<proteinExistence type="predicted"/>
<accession>A0A8R2HP47</accession>
<dbReference type="InterPro" id="IPR010255">
    <property type="entry name" value="Haem_peroxidase_sf"/>
</dbReference>
<evidence type="ECO:0008006" key="5">
    <source>
        <dbReference type="Google" id="ProtNLM"/>
    </source>
</evidence>
<dbReference type="GO" id="GO:0006979">
    <property type="term" value="P:response to oxidative stress"/>
    <property type="evidence" value="ECO:0007669"/>
    <property type="project" value="InterPro"/>
</dbReference>
<organism evidence="3 4">
    <name type="scientific">Bombyx mori</name>
    <name type="common">Silk moth</name>
    <dbReference type="NCBI Taxonomy" id="7091"/>
    <lineage>
        <taxon>Eukaryota</taxon>
        <taxon>Metazoa</taxon>
        <taxon>Ecdysozoa</taxon>
        <taxon>Arthropoda</taxon>
        <taxon>Hexapoda</taxon>
        <taxon>Insecta</taxon>
        <taxon>Pterygota</taxon>
        <taxon>Neoptera</taxon>
        <taxon>Endopterygota</taxon>
        <taxon>Lepidoptera</taxon>
        <taxon>Glossata</taxon>
        <taxon>Ditrysia</taxon>
        <taxon>Bombycoidea</taxon>
        <taxon>Bombycidae</taxon>
        <taxon>Bombycinae</taxon>
        <taxon>Bombyx</taxon>
    </lineage>
</organism>
<evidence type="ECO:0000313" key="4">
    <source>
        <dbReference type="Proteomes" id="UP000005204"/>
    </source>
</evidence>
<dbReference type="PANTHER" id="PTHR11475:SF86">
    <property type="entry name" value="PEROXIDASE"/>
    <property type="match status" value="1"/>
</dbReference>
<dbReference type="SUPFAM" id="SSF48113">
    <property type="entry name" value="Heme-dependent peroxidases"/>
    <property type="match status" value="1"/>
</dbReference>